<reference evidence="2 3" key="1">
    <citation type="submission" date="2018-08" db="EMBL/GenBank/DDBJ databases">
        <title>Aphanomyces genome sequencing and annotation.</title>
        <authorList>
            <person name="Minardi D."/>
            <person name="Oidtmann B."/>
            <person name="Van Der Giezen M."/>
            <person name="Studholme D.J."/>
        </authorList>
    </citation>
    <scope>NUCLEOTIDE SEQUENCE [LARGE SCALE GENOMIC DNA]</scope>
    <source>
        <strain evidence="2 3">NJM0002</strain>
    </source>
</reference>
<evidence type="ECO:0000256" key="1">
    <source>
        <dbReference type="SAM" id="MobiDB-lite"/>
    </source>
</evidence>
<feature type="compositionally biased region" description="Basic and acidic residues" evidence="1">
    <location>
        <begin position="214"/>
        <end position="235"/>
    </location>
</feature>
<organism evidence="2 3">
    <name type="scientific">Aphanomyces invadans</name>
    <dbReference type="NCBI Taxonomy" id="157072"/>
    <lineage>
        <taxon>Eukaryota</taxon>
        <taxon>Sar</taxon>
        <taxon>Stramenopiles</taxon>
        <taxon>Oomycota</taxon>
        <taxon>Saprolegniomycetes</taxon>
        <taxon>Saprolegniales</taxon>
        <taxon>Verrucalvaceae</taxon>
        <taxon>Aphanomyces</taxon>
    </lineage>
</organism>
<protein>
    <submittedName>
        <fullName evidence="2">Uncharacterized protein</fullName>
    </submittedName>
</protein>
<comment type="caution">
    <text evidence="2">The sequence shown here is derived from an EMBL/GenBank/DDBJ whole genome shotgun (WGS) entry which is preliminary data.</text>
</comment>
<feature type="compositionally biased region" description="Polar residues" evidence="1">
    <location>
        <begin position="161"/>
        <end position="170"/>
    </location>
</feature>
<dbReference type="AlphaFoldDB" id="A0A3R7D655"/>
<accession>A0A3R7D655</accession>
<dbReference type="EMBL" id="QUSY01000044">
    <property type="protein sequence ID" value="RHY34112.1"/>
    <property type="molecule type" value="Genomic_DNA"/>
</dbReference>
<sequence length="1183" mass="131026">MLQPKRPKKKCIKLELPSITLYEPVLSVKQTRHHVPLDEVPNLAPSDIVRSPSKPRSPLRPVDKVAMALGSKAAHLAHRVIIRPIFEERKELQAEVARQILEQRMLDEDEIDDSMPTQDQVLHQSHDIFHARVLLPLEEDEVQASPAAVVAPLAVSPTPPNQTRLNSPPVDTTFTSASPSSTSLRGTTSLTSFASPPATKLKGQKSAASFADPAEERILNRRRSDRELPRSVENTQDHSHMIFMVPEKVLTMTKRASLPSSTSIASFRRPLQKLLLALPRMIQNDAGVDVDCTISIHLLSSGDVTIAVSEKISTILLAAHATGTIPFEPKGLTLSAPDAAVYFADEELEVYSPMWTTTLASHVGVEHNQVVLLPPPSRHVVLSMQQDVAPDVSPHAVRVQAVAVQNGLSLRVSPDPASSELNLPAMPLHIHVNEHELARVILRMDNMHVASDHVAQLTLQKAWCAMFLHDMHALVELALQRHQSSPPPFVPEAAVDAPSISSEELSTEAVVPPPSAMSAADSGFASDELNDVCRIAKSMAEIVMANTVLWIQKQEAALLYSRTYVKSFSRRPGATNVVLASYQAKEHEAMQAKLIQTLQRGISARKRYIERKLERERYLYFGFRSTLVAQSKWDNPTTRLAQRTAAIEARRVTFLMGVVTGAFLFHKPVTTAVTMLPVDDVVSLLNQHGMVVGCPSNLGSLVADAFQHAYGCHHSSTEVVSVASVQTALVAVLRGLKSDTFGQPLRSHRANPLASPPSAVHVAQGVSRWLLKSTPPLHIANLANVLTRREAAITSGRRSAHLIAYHFRVAVLRPMTFEKCRDEWNKDMEARYEEGCRLAQFSVDELVCWGMEKLQEAVKVWGWDPDPMFEVFNVCLTHRLGKAALRQVEAKFNEFAAGLVSPSQMSLMVVVAMNNHAKKVEIHSLRDEINEELQGFEKLLAWRCLNAANDDHVTPASDLLHVLLREHSTTDHLRMALPTVLPVATYLEKAEIATRLLTYYANDQYGHAVVLLLWRYLNHADMQANSPHVNGSSCLDAAENATLEAGQLLEKLAKSPGVGQLSGLARALELLTGSHLFRLLEFCVKVCPLNERVRDAIRTHMAPYVSEEDATSVRRIKMEAHRICLAMCNLPDSPERRRLVVSRFGRTEMQSATEFWTAYERLFGEMDQGYAQVSMESVPLATL</sequence>
<keyword evidence="3" id="KW-1185">Reference proteome</keyword>
<evidence type="ECO:0000313" key="2">
    <source>
        <dbReference type="EMBL" id="RHY34112.1"/>
    </source>
</evidence>
<feature type="compositionally biased region" description="Low complexity" evidence="1">
    <location>
        <begin position="172"/>
        <end position="192"/>
    </location>
</feature>
<dbReference type="PROSITE" id="PS50096">
    <property type="entry name" value="IQ"/>
    <property type="match status" value="1"/>
</dbReference>
<feature type="region of interest" description="Disordered" evidence="1">
    <location>
        <begin position="153"/>
        <end position="235"/>
    </location>
</feature>
<evidence type="ECO:0000313" key="3">
    <source>
        <dbReference type="Proteomes" id="UP000285060"/>
    </source>
</evidence>
<dbReference type="VEuPathDB" id="FungiDB:H310_01120"/>
<name>A0A3R7D655_9STRA</name>
<gene>
    <name evidence="2" type="ORF">DYB32_001117</name>
</gene>
<proteinExistence type="predicted"/>
<dbReference type="Proteomes" id="UP000285060">
    <property type="component" value="Unassembled WGS sequence"/>
</dbReference>